<dbReference type="AlphaFoldDB" id="A0A9W8JMT8"/>
<name>A0A9W8JMT8_9AGAR</name>
<evidence type="ECO:0000313" key="2">
    <source>
        <dbReference type="Proteomes" id="UP001148786"/>
    </source>
</evidence>
<dbReference type="EMBL" id="JANKHO010003638">
    <property type="protein sequence ID" value="KAJ3481998.1"/>
    <property type="molecule type" value="Genomic_DNA"/>
</dbReference>
<gene>
    <name evidence="1" type="ORF">NLJ89_g12166</name>
</gene>
<evidence type="ECO:0000313" key="1">
    <source>
        <dbReference type="EMBL" id="KAJ3481998.1"/>
    </source>
</evidence>
<dbReference type="Proteomes" id="UP001148786">
    <property type="component" value="Unassembled WGS sequence"/>
</dbReference>
<proteinExistence type="predicted"/>
<organism evidence="1 2">
    <name type="scientific">Agrocybe chaxingu</name>
    <dbReference type="NCBI Taxonomy" id="84603"/>
    <lineage>
        <taxon>Eukaryota</taxon>
        <taxon>Fungi</taxon>
        <taxon>Dikarya</taxon>
        <taxon>Basidiomycota</taxon>
        <taxon>Agaricomycotina</taxon>
        <taxon>Agaricomycetes</taxon>
        <taxon>Agaricomycetidae</taxon>
        <taxon>Agaricales</taxon>
        <taxon>Agaricineae</taxon>
        <taxon>Strophariaceae</taxon>
        <taxon>Agrocybe</taxon>
    </lineage>
</organism>
<dbReference type="OrthoDB" id="3351617at2759"/>
<protein>
    <submittedName>
        <fullName evidence="1">Uncharacterized protein</fullName>
    </submittedName>
</protein>
<comment type="caution">
    <text evidence="1">The sequence shown here is derived from an EMBL/GenBank/DDBJ whole genome shotgun (WGS) entry which is preliminary data.</text>
</comment>
<accession>A0A9W8JMT8</accession>
<keyword evidence="2" id="KW-1185">Reference proteome</keyword>
<reference evidence="1" key="1">
    <citation type="submission" date="2022-07" db="EMBL/GenBank/DDBJ databases">
        <title>Genome Sequence of Agrocybe chaxingu.</title>
        <authorList>
            <person name="Buettner E."/>
        </authorList>
    </citation>
    <scope>NUCLEOTIDE SEQUENCE</scope>
    <source>
        <strain evidence="1">MP-N11</strain>
    </source>
</reference>
<sequence>MALNVIITFLICLRLFMMRHRAERVLGKLQATLYNSAITMFVESGGLFTIWSVVYLITRALTRMLIILRMAQDRAWTKDIVTATDTGVLDWQVSSTNSTSIALRNVPNAMCQDDQQKLPRKFREDSISSKSVIHYTAA</sequence>